<sequence length="189" mass="21014">AYALPPLPQPLVLFSHMMAQQPVTLVLKERAFDDFHIKGLDGARWMHVEGKIASLHGRKKVYDFQGVHLFDIIKEHFHLHATFSCEDANQRQCMQVKSKFKLLGSEANATFTTAAGVPATLTMRGNWFDTSADIVDAATGAVVARIDRKLFNARELLLGHQTYHVTIAPGADIALVVAMCVCLDEKRNE</sequence>
<evidence type="ECO:0000256" key="1">
    <source>
        <dbReference type="ARBA" id="ARBA00005437"/>
    </source>
</evidence>
<dbReference type="InterPro" id="IPR038595">
    <property type="entry name" value="LOR_sf"/>
</dbReference>
<dbReference type="InParanoid" id="G2Q8Y9"/>
<evidence type="ECO:0008006" key="4">
    <source>
        <dbReference type="Google" id="ProtNLM"/>
    </source>
</evidence>
<dbReference type="OrthoDB" id="97518at2759"/>
<dbReference type="GeneID" id="11512502"/>
<dbReference type="SUPFAM" id="SSF54518">
    <property type="entry name" value="Tubby C-terminal domain-like"/>
    <property type="match status" value="1"/>
</dbReference>
<dbReference type="InterPro" id="IPR007612">
    <property type="entry name" value="LOR"/>
</dbReference>
<feature type="non-terminal residue" evidence="2">
    <location>
        <position position="189"/>
    </location>
</feature>
<dbReference type="EMBL" id="CP003003">
    <property type="protein sequence ID" value="AEO57133.1"/>
    <property type="molecule type" value="Genomic_DNA"/>
</dbReference>
<evidence type="ECO:0000313" key="2">
    <source>
        <dbReference type="EMBL" id="AEO57133.1"/>
    </source>
</evidence>
<dbReference type="RefSeq" id="XP_003662378.1">
    <property type="nucleotide sequence ID" value="XM_003662330.1"/>
</dbReference>
<comment type="similarity">
    <text evidence="1">Belongs to the LOR family.</text>
</comment>
<feature type="non-terminal residue" evidence="2">
    <location>
        <position position="1"/>
    </location>
</feature>
<protein>
    <recommendedName>
        <fullName evidence="4">Tubby C-terminal domain-containing protein</fullName>
    </recommendedName>
</protein>
<dbReference type="HOGENOM" id="CLU_063146_1_1_1"/>
<dbReference type="AlphaFoldDB" id="G2Q8Y9"/>
<dbReference type="KEGG" id="mtm:MYCTH_2019739"/>
<proteinExistence type="inferred from homology"/>
<gene>
    <name evidence="2" type="ORF">MYCTH_2019739</name>
</gene>
<dbReference type="InterPro" id="IPR025659">
    <property type="entry name" value="Tubby-like_C"/>
</dbReference>
<dbReference type="Proteomes" id="UP000007322">
    <property type="component" value="Chromosome 2"/>
</dbReference>
<accession>G2Q8Y9</accession>
<name>G2Q8Y9_THET4</name>
<dbReference type="PANTHER" id="PTHR31087">
    <property type="match status" value="1"/>
</dbReference>
<organism evidence="2 3">
    <name type="scientific">Thermothelomyces thermophilus (strain ATCC 42464 / BCRC 31852 / DSM 1799)</name>
    <name type="common">Sporotrichum thermophile</name>
    <dbReference type="NCBI Taxonomy" id="573729"/>
    <lineage>
        <taxon>Eukaryota</taxon>
        <taxon>Fungi</taxon>
        <taxon>Dikarya</taxon>
        <taxon>Ascomycota</taxon>
        <taxon>Pezizomycotina</taxon>
        <taxon>Sordariomycetes</taxon>
        <taxon>Sordariomycetidae</taxon>
        <taxon>Sordariales</taxon>
        <taxon>Chaetomiaceae</taxon>
        <taxon>Thermothelomyces</taxon>
    </lineage>
</organism>
<dbReference type="OMA" id="LEMKGNW"/>
<evidence type="ECO:0000313" key="3">
    <source>
        <dbReference type="Proteomes" id="UP000007322"/>
    </source>
</evidence>
<dbReference type="VEuPathDB" id="FungiDB:MYCTH_2019739"/>
<dbReference type="Gene3D" id="2.40.160.200">
    <property type="entry name" value="LURP1-related"/>
    <property type="match status" value="1"/>
</dbReference>
<keyword evidence="3" id="KW-1185">Reference proteome</keyword>
<dbReference type="eggNOG" id="ENOG502QUU9">
    <property type="taxonomic scope" value="Eukaryota"/>
</dbReference>
<dbReference type="PANTHER" id="PTHR31087:SF161">
    <property type="entry name" value="TUBBY C 2 FAMILY PROTEIN"/>
    <property type="match status" value="1"/>
</dbReference>
<reference evidence="2 3" key="1">
    <citation type="journal article" date="2011" name="Nat. Biotechnol.">
        <title>Comparative genomic analysis of the thermophilic biomass-degrading fungi Myceliophthora thermophila and Thielavia terrestris.</title>
        <authorList>
            <person name="Berka R.M."/>
            <person name="Grigoriev I.V."/>
            <person name="Otillar R."/>
            <person name="Salamov A."/>
            <person name="Grimwood J."/>
            <person name="Reid I."/>
            <person name="Ishmael N."/>
            <person name="John T."/>
            <person name="Darmond C."/>
            <person name="Moisan M.-C."/>
            <person name="Henrissat B."/>
            <person name="Coutinho P.M."/>
            <person name="Lombard V."/>
            <person name="Natvig D.O."/>
            <person name="Lindquist E."/>
            <person name="Schmutz J."/>
            <person name="Lucas S."/>
            <person name="Harris P."/>
            <person name="Powlowski J."/>
            <person name="Bellemare A."/>
            <person name="Taylor D."/>
            <person name="Butler G."/>
            <person name="de Vries R.P."/>
            <person name="Allijn I.E."/>
            <person name="van den Brink J."/>
            <person name="Ushinsky S."/>
            <person name="Storms R."/>
            <person name="Powell A.J."/>
            <person name="Paulsen I.T."/>
            <person name="Elbourne L.D.H."/>
            <person name="Baker S.E."/>
            <person name="Magnuson J."/>
            <person name="LaBoissiere S."/>
            <person name="Clutterbuck A.J."/>
            <person name="Martinez D."/>
            <person name="Wogulis M."/>
            <person name="de Leon A.L."/>
            <person name="Rey M.W."/>
            <person name="Tsang A."/>
        </authorList>
    </citation>
    <scope>NUCLEOTIDE SEQUENCE [LARGE SCALE GENOMIC DNA]</scope>
    <source>
        <strain evidence="3">ATCC 42464 / BCRC 31852 / DSM 1799</strain>
    </source>
</reference>
<dbReference type="Pfam" id="PF04525">
    <property type="entry name" value="LOR"/>
    <property type="match status" value="1"/>
</dbReference>